<keyword evidence="1" id="KW-1133">Transmembrane helix</keyword>
<reference evidence="2" key="1">
    <citation type="submission" date="2020-08" db="EMBL/GenBank/DDBJ databases">
        <title>Multicomponent nature underlies the extraordinary mechanical properties of spider dragline silk.</title>
        <authorList>
            <person name="Kono N."/>
            <person name="Nakamura H."/>
            <person name="Mori M."/>
            <person name="Yoshida Y."/>
            <person name="Ohtoshi R."/>
            <person name="Malay A.D."/>
            <person name="Moran D.A.P."/>
            <person name="Tomita M."/>
            <person name="Numata K."/>
            <person name="Arakawa K."/>
        </authorList>
    </citation>
    <scope>NUCLEOTIDE SEQUENCE</scope>
</reference>
<keyword evidence="1" id="KW-0812">Transmembrane</keyword>
<dbReference type="Proteomes" id="UP000886998">
    <property type="component" value="Unassembled WGS sequence"/>
</dbReference>
<keyword evidence="1" id="KW-0472">Membrane</keyword>
<keyword evidence="3" id="KW-1185">Reference proteome</keyword>
<dbReference type="AlphaFoldDB" id="A0A8X6YWB4"/>
<name>A0A8X6YWB4_9ARAC</name>
<comment type="caution">
    <text evidence="2">The sequence shown here is derived from an EMBL/GenBank/DDBJ whole genome shotgun (WGS) entry which is preliminary data.</text>
</comment>
<accession>A0A8X6YWB4</accession>
<dbReference type="EMBL" id="BMAV01022976">
    <property type="protein sequence ID" value="GFY78405.1"/>
    <property type="molecule type" value="Genomic_DNA"/>
</dbReference>
<evidence type="ECO:0000256" key="1">
    <source>
        <dbReference type="SAM" id="Phobius"/>
    </source>
</evidence>
<protein>
    <submittedName>
        <fullName evidence="2">Uncharacterized protein</fullName>
    </submittedName>
</protein>
<sequence length="150" mass="16906">MAANSTIAYSSTLITSVACFQMLVLIGIVAQSNTYTINSFDPHVECFFHLAFLYDSESTRPAVTAAQNRRMKPDQLLDNNKKNKKQELLQWAQQVLEQLVLLELQLLMSTKGNQLPAYTLLTCETHLRLKQSNQPALSNTSSTHLAKLRH</sequence>
<evidence type="ECO:0000313" key="2">
    <source>
        <dbReference type="EMBL" id="GFY78405.1"/>
    </source>
</evidence>
<evidence type="ECO:0000313" key="3">
    <source>
        <dbReference type="Proteomes" id="UP000886998"/>
    </source>
</evidence>
<gene>
    <name evidence="2" type="ORF">TNIN_237781</name>
</gene>
<feature type="transmembrane region" description="Helical" evidence="1">
    <location>
        <begin position="6"/>
        <end position="30"/>
    </location>
</feature>
<proteinExistence type="predicted"/>
<organism evidence="2 3">
    <name type="scientific">Trichonephila inaurata madagascariensis</name>
    <dbReference type="NCBI Taxonomy" id="2747483"/>
    <lineage>
        <taxon>Eukaryota</taxon>
        <taxon>Metazoa</taxon>
        <taxon>Ecdysozoa</taxon>
        <taxon>Arthropoda</taxon>
        <taxon>Chelicerata</taxon>
        <taxon>Arachnida</taxon>
        <taxon>Araneae</taxon>
        <taxon>Araneomorphae</taxon>
        <taxon>Entelegynae</taxon>
        <taxon>Araneoidea</taxon>
        <taxon>Nephilidae</taxon>
        <taxon>Trichonephila</taxon>
        <taxon>Trichonephila inaurata</taxon>
    </lineage>
</organism>